<feature type="domain" description="RNA polymerase sigma factor 70 region 4 type 2" evidence="8">
    <location>
        <begin position="130"/>
        <end position="182"/>
    </location>
</feature>
<dbReference type="Pfam" id="PF08281">
    <property type="entry name" value="Sigma70_r4_2"/>
    <property type="match status" value="1"/>
</dbReference>
<dbReference type="InterPro" id="IPR000838">
    <property type="entry name" value="RNA_pol_sigma70_ECF_CS"/>
</dbReference>
<dbReference type="InterPro" id="IPR013324">
    <property type="entry name" value="RNA_pol_sigma_r3/r4-like"/>
</dbReference>
<dbReference type="Proteomes" id="UP001185012">
    <property type="component" value="Unassembled WGS sequence"/>
</dbReference>
<dbReference type="InterPro" id="IPR014284">
    <property type="entry name" value="RNA_pol_sigma-70_dom"/>
</dbReference>
<organism evidence="9 10">
    <name type="scientific">Desmospora profundinema</name>
    <dbReference type="NCBI Taxonomy" id="1571184"/>
    <lineage>
        <taxon>Bacteria</taxon>
        <taxon>Bacillati</taxon>
        <taxon>Bacillota</taxon>
        <taxon>Bacilli</taxon>
        <taxon>Bacillales</taxon>
        <taxon>Thermoactinomycetaceae</taxon>
        <taxon>Desmospora</taxon>
    </lineage>
</organism>
<evidence type="ECO:0000256" key="4">
    <source>
        <dbReference type="ARBA" id="ARBA00023125"/>
    </source>
</evidence>
<evidence type="ECO:0000256" key="3">
    <source>
        <dbReference type="ARBA" id="ARBA00023082"/>
    </source>
</evidence>
<evidence type="ECO:0000256" key="6">
    <source>
        <dbReference type="RuleBase" id="RU000716"/>
    </source>
</evidence>
<keyword evidence="10" id="KW-1185">Reference proteome</keyword>
<dbReference type="EMBL" id="JAVDQG010000010">
    <property type="protein sequence ID" value="MDR6227602.1"/>
    <property type="molecule type" value="Genomic_DNA"/>
</dbReference>
<dbReference type="InterPro" id="IPR039425">
    <property type="entry name" value="RNA_pol_sigma-70-like"/>
</dbReference>
<comment type="caution">
    <text evidence="9">The sequence shown here is derived from an EMBL/GenBank/DDBJ whole genome shotgun (WGS) entry which is preliminary data.</text>
</comment>
<dbReference type="InterPro" id="IPR007627">
    <property type="entry name" value="RNA_pol_sigma70_r2"/>
</dbReference>
<evidence type="ECO:0000256" key="1">
    <source>
        <dbReference type="ARBA" id="ARBA00010641"/>
    </source>
</evidence>
<dbReference type="PANTHER" id="PTHR43133:SF51">
    <property type="entry name" value="RNA POLYMERASE SIGMA FACTOR"/>
    <property type="match status" value="1"/>
</dbReference>
<dbReference type="NCBIfam" id="TIGR02937">
    <property type="entry name" value="sigma70-ECF"/>
    <property type="match status" value="1"/>
</dbReference>
<dbReference type="SUPFAM" id="SSF88659">
    <property type="entry name" value="Sigma3 and sigma4 domains of RNA polymerase sigma factors"/>
    <property type="match status" value="1"/>
</dbReference>
<dbReference type="RefSeq" id="WP_309868712.1">
    <property type="nucleotide sequence ID" value="NZ_JAVDQG010000010.1"/>
</dbReference>
<gene>
    <name evidence="9" type="ORF">JOE21_003625</name>
</gene>
<dbReference type="CDD" id="cd06171">
    <property type="entry name" value="Sigma70_r4"/>
    <property type="match status" value="1"/>
</dbReference>
<keyword evidence="2 6" id="KW-0805">Transcription regulation</keyword>
<keyword evidence="4 6" id="KW-0238">DNA-binding</keyword>
<evidence type="ECO:0000259" key="8">
    <source>
        <dbReference type="Pfam" id="PF08281"/>
    </source>
</evidence>
<sequence length="192" mass="22541">MIEKRSEASLIRLAQAGNQAAFIELIQPYHRSIYSLAYRKLRHPQEAEDITQETILRVYSHLNRFRNGHRFSSWIYRIARNLCIDRLRKKQADIHLDSSWGIGSERDWYQRLPVGGPSPEECLLAEEEKNELRRALKRLPANYRSVMHLRYMKQLPLADIGKILRLPVNTVKTRVHRGREALRNQLASSMQA</sequence>
<protein>
    <recommendedName>
        <fullName evidence="6">RNA polymerase sigma factor</fullName>
    </recommendedName>
</protein>
<dbReference type="InterPro" id="IPR036388">
    <property type="entry name" value="WH-like_DNA-bd_sf"/>
</dbReference>
<proteinExistence type="inferred from homology"/>
<keyword evidence="5 6" id="KW-0804">Transcription</keyword>
<dbReference type="Gene3D" id="1.10.1740.10">
    <property type="match status" value="1"/>
</dbReference>
<name>A0ABU1ISR7_9BACL</name>
<evidence type="ECO:0000259" key="7">
    <source>
        <dbReference type="Pfam" id="PF04542"/>
    </source>
</evidence>
<comment type="similarity">
    <text evidence="1 6">Belongs to the sigma-70 factor family. ECF subfamily.</text>
</comment>
<dbReference type="PANTHER" id="PTHR43133">
    <property type="entry name" value="RNA POLYMERASE ECF-TYPE SIGMA FACTO"/>
    <property type="match status" value="1"/>
</dbReference>
<evidence type="ECO:0000256" key="2">
    <source>
        <dbReference type="ARBA" id="ARBA00023015"/>
    </source>
</evidence>
<feature type="domain" description="RNA polymerase sigma-70 region 2" evidence="7">
    <location>
        <begin position="25"/>
        <end position="91"/>
    </location>
</feature>
<accession>A0ABU1ISR7</accession>
<reference evidence="9 10" key="1">
    <citation type="submission" date="2023-07" db="EMBL/GenBank/DDBJ databases">
        <title>Genomic Encyclopedia of Type Strains, Phase IV (KMG-IV): sequencing the most valuable type-strain genomes for metagenomic binning, comparative biology and taxonomic classification.</title>
        <authorList>
            <person name="Goeker M."/>
        </authorList>
    </citation>
    <scope>NUCLEOTIDE SEQUENCE [LARGE SCALE GENOMIC DNA]</scope>
    <source>
        <strain evidence="9 10">DSM 45903</strain>
    </source>
</reference>
<evidence type="ECO:0000313" key="10">
    <source>
        <dbReference type="Proteomes" id="UP001185012"/>
    </source>
</evidence>
<evidence type="ECO:0000256" key="5">
    <source>
        <dbReference type="ARBA" id="ARBA00023163"/>
    </source>
</evidence>
<dbReference type="SUPFAM" id="SSF88946">
    <property type="entry name" value="Sigma2 domain of RNA polymerase sigma factors"/>
    <property type="match status" value="1"/>
</dbReference>
<dbReference type="InterPro" id="IPR013249">
    <property type="entry name" value="RNA_pol_sigma70_r4_t2"/>
</dbReference>
<keyword evidence="3 6" id="KW-0731">Sigma factor</keyword>
<dbReference type="InterPro" id="IPR013325">
    <property type="entry name" value="RNA_pol_sigma_r2"/>
</dbReference>
<dbReference type="PROSITE" id="PS01063">
    <property type="entry name" value="SIGMA70_ECF"/>
    <property type="match status" value="1"/>
</dbReference>
<dbReference type="Gene3D" id="1.10.10.10">
    <property type="entry name" value="Winged helix-like DNA-binding domain superfamily/Winged helix DNA-binding domain"/>
    <property type="match status" value="1"/>
</dbReference>
<evidence type="ECO:0000313" key="9">
    <source>
        <dbReference type="EMBL" id="MDR6227602.1"/>
    </source>
</evidence>
<dbReference type="Pfam" id="PF04542">
    <property type="entry name" value="Sigma70_r2"/>
    <property type="match status" value="1"/>
</dbReference>